<dbReference type="InterPro" id="IPR036097">
    <property type="entry name" value="HisK_dim/P_sf"/>
</dbReference>
<dbReference type="SUPFAM" id="SSF55874">
    <property type="entry name" value="ATPase domain of HSP90 chaperone/DNA topoisomerase II/histidine kinase"/>
    <property type="match status" value="1"/>
</dbReference>
<feature type="domain" description="Histidine kinase" evidence="5">
    <location>
        <begin position="264"/>
        <end position="478"/>
    </location>
</feature>
<dbReference type="PROSITE" id="PS50110">
    <property type="entry name" value="RESPONSE_REGULATORY"/>
    <property type="match status" value="2"/>
</dbReference>
<proteinExistence type="predicted"/>
<dbReference type="Pfam" id="PF02518">
    <property type="entry name" value="HATPase_c"/>
    <property type="match status" value="1"/>
</dbReference>
<evidence type="ECO:0000259" key="7">
    <source>
        <dbReference type="PROSITE" id="PS50113"/>
    </source>
</evidence>
<feature type="modified residue" description="4-aspartylphosphate" evidence="4">
    <location>
        <position position="552"/>
    </location>
</feature>
<dbReference type="SUPFAM" id="SSF55785">
    <property type="entry name" value="PYP-like sensor domain (PAS domain)"/>
    <property type="match status" value="1"/>
</dbReference>
<dbReference type="EC" id="2.7.13.3" evidence="2"/>
<feature type="domain" description="Response regulatory" evidence="6">
    <location>
        <begin position="501"/>
        <end position="612"/>
    </location>
</feature>
<dbReference type="PROSITE" id="PS50109">
    <property type="entry name" value="HIS_KIN"/>
    <property type="match status" value="1"/>
</dbReference>
<dbReference type="InterPro" id="IPR003661">
    <property type="entry name" value="HisK_dim/P_dom"/>
</dbReference>
<keyword evidence="9" id="KW-1185">Reference proteome</keyword>
<keyword evidence="3 4" id="KW-0597">Phosphoprotein</keyword>
<dbReference type="SMART" id="SM00388">
    <property type="entry name" value="HisKA"/>
    <property type="match status" value="1"/>
</dbReference>
<dbReference type="InterPro" id="IPR004358">
    <property type="entry name" value="Sig_transdc_His_kin-like_C"/>
</dbReference>
<dbReference type="InterPro" id="IPR000014">
    <property type="entry name" value="PAS"/>
</dbReference>
<gene>
    <name evidence="8" type="ORF">GRI62_09955</name>
</gene>
<dbReference type="PROSITE" id="PS50113">
    <property type="entry name" value="PAC"/>
    <property type="match status" value="1"/>
</dbReference>
<feature type="domain" description="Response regulatory" evidence="6">
    <location>
        <begin position="1"/>
        <end position="114"/>
    </location>
</feature>
<accession>A0A845A0D2</accession>
<dbReference type="PRINTS" id="PR00344">
    <property type="entry name" value="BCTRLSENSOR"/>
</dbReference>
<comment type="caution">
    <text evidence="8">The sequence shown here is derived from an EMBL/GenBank/DDBJ whole genome shotgun (WGS) entry which is preliminary data.</text>
</comment>
<evidence type="ECO:0000313" key="9">
    <source>
        <dbReference type="Proteomes" id="UP000460626"/>
    </source>
</evidence>
<evidence type="ECO:0000259" key="6">
    <source>
        <dbReference type="PROSITE" id="PS50110"/>
    </source>
</evidence>
<dbReference type="SUPFAM" id="SSF47384">
    <property type="entry name" value="Homodimeric domain of signal transducing histidine kinase"/>
    <property type="match status" value="1"/>
</dbReference>
<dbReference type="SMART" id="SM00387">
    <property type="entry name" value="HATPase_c"/>
    <property type="match status" value="1"/>
</dbReference>
<evidence type="ECO:0000256" key="3">
    <source>
        <dbReference type="ARBA" id="ARBA00022553"/>
    </source>
</evidence>
<comment type="catalytic activity">
    <reaction evidence="1">
        <text>ATP + protein L-histidine = ADP + protein N-phospho-L-histidine.</text>
        <dbReference type="EC" id="2.7.13.3"/>
    </reaction>
</comment>
<name>A0A845A0D2_9SPHN</name>
<dbReference type="EMBL" id="WTYH01000001">
    <property type="protein sequence ID" value="MXO93923.1"/>
    <property type="molecule type" value="Genomic_DNA"/>
</dbReference>
<dbReference type="Gene3D" id="3.30.450.20">
    <property type="entry name" value="PAS domain"/>
    <property type="match status" value="1"/>
</dbReference>
<reference evidence="8 9" key="1">
    <citation type="submission" date="2019-12" db="EMBL/GenBank/DDBJ databases">
        <title>Genomic-based taxomic classification of the family Erythrobacteraceae.</title>
        <authorList>
            <person name="Xu L."/>
        </authorList>
    </citation>
    <scope>NUCLEOTIDE SEQUENCE [LARGE SCALE GENOMIC DNA]</scope>
    <source>
        <strain evidence="8 9">RC4-10-4</strain>
    </source>
</reference>
<feature type="domain" description="PAC" evidence="7">
    <location>
        <begin position="201"/>
        <end position="251"/>
    </location>
</feature>
<dbReference type="PANTHER" id="PTHR43065">
    <property type="entry name" value="SENSOR HISTIDINE KINASE"/>
    <property type="match status" value="1"/>
</dbReference>
<dbReference type="InterPro" id="IPR005467">
    <property type="entry name" value="His_kinase_dom"/>
</dbReference>
<sequence length="612" mass="67098">MVDDDDRNLLALSEVLAPIAEVVCTSSGHDALRQLLREEFAVILLDVFMPDLDGYETAALIRQREQTAGTPIIFLSAVNKETEHLMRGYEMGAVDYVFKPVDPVVIKSKVAVFVDLFRTRRQLETSEKRQASILRALPMAIYEITDRNGEMFRQFRGGDLAHFLGDEAESVLRGDREWQEWVHPDDRLRLSQDAERGSDSVVIEYRWIGPQGSRHHILDQRVRTGTGAARGWAGSLLDITERKELEARLVHAGKLDALGQLTGGVAHDFNNLLAAMLGGISILERRLQLGEREQLVVDQMRHAATQGTELVRRMMAFARQQELTPSSIDPASLCDSVAGLVNHTLGGKVEVIWDCPDAGHNLFVDRGQLELAVMNLIINARDAMPDGGTIHVSISEGKTADPNKPMLSIVVADTGTGIPDDILAKVSEPFFTTKEAGKGTGLGLSMVSGFAHQSGGEIRIDSKVGKGTRIELTLPATRSEASEGKPVRVSDEDFDWIKGKAFLLIDDDDAVRVVLGEQLRDAGGTVRDFASGNAAIAGVERDRESVDFVLSDFAMPGLDGIKTLQKIGELIPNARRVLMTGNADDPRLTFSKDIPVLRKPLSLQQLTEIMTG</sequence>
<dbReference type="InterPro" id="IPR001789">
    <property type="entry name" value="Sig_transdc_resp-reg_receiver"/>
</dbReference>
<evidence type="ECO:0000256" key="2">
    <source>
        <dbReference type="ARBA" id="ARBA00012438"/>
    </source>
</evidence>
<dbReference type="InterPro" id="IPR036890">
    <property type="entry name" value="HATPase_C_sf"/>
</dbReference>
<dbReference type="InterPro" id="IPR003594">
    <property type="entry name" value="HATPase_dom"/>
</dbReference>
<organism evidence="8 9">
    <name type="scientific">Aurantiacibacter arachoides</name>
    <dbReference type="NCBI Taxonomy" id="1850444"/>
    <lineage>
        <taxon>Bacteria</taxon>
        <taxon>Pseudomonadati</taxon>
        <taxon>Pseudomonadota</taxon>
        <taxon>Alphaproteobacteria</taxon>
        <taxon>Sphingomonadales</taxon>
        <taxon>Erythrobacteraceae</taxon>
        <taxon>Aurantiacibacter</taxon>
    </lineage>
</organism>
<dbReference type="InterPro" id="IPR035965">
    <property type="entry name" value="PAS-like_dom_sf"/>
</dbReference>
<dbReference type="InterPro" id="IPR011006">
    <property type="entry name" value="CheY-like_superfamily"/>
</dbReference>
<evidence type="ECO:0000313" key="8">
    <source>
        <dbReference type="EMBL" id="MXO93923.1"/>
    </source>
</evidence>
<protein>
    <recommendedName>
        <fullName evidence="2">histidine kinase</fullName>
        <ecNumber evidence="2">2.7.13.3</ecNumber>
    </recommendedName>
</protein>
<dbReference type="Gene3D" id="3.30.565.10">
    <property type="entry name" value="Histidine kinase-like ATPase, C-terminal domain"/>
    <property type="match status" value="1"/>
</dbReference>
<evidence type="ECO:0000256" key="4">
    <source>
        <dbReference type="PROSITE-ProRule" id="PRU00169"/>
    </source>
</evidence>
<dbReference type="SMART" id="SM00448">
    <property type="entry name" value="REC"/>
    <property type="match status" value="2"/>
</dbReference>
<evidence type="ECO:0000256" key="1">
    <source>
        <dbReference type="ARBA" id="ARBA00000085"/>
    </source>
</evidence>
<dbReference type="CDD" id="cd00130">
    <property type="entry name" value="PAS"/>
    <property type="match status" value="1"/>
</dbReference>
<feature type="modified residue" description="4-aspartylphosphate" evidence="4">
    <location>
        <position position="46"/>
    </location>
</feature>
<evidence type="ECO:0000259" key="5">
    <source>
        <dbReference type="PROSITE" id="PS50109"/>
    </source>
</evidence>
<dbReference type="Gene3D" id="3.40.50.2300">
    <property type="match status" value="2"/>
</dbReference>
<dbReference type="PANTHER" id="PTHR43065:SF49">
    <property type="entry name" value="HISTIDINE KINASE"/>
    <property type="match status" value="1"/>
</dbReference>
<dbReference type="SUPFAM" id="SSF52172">
    <property type="entry name" value="CheY-like"/>
    <property type="match status" value="2"/>
</dbReference>
<dbReference type="Gene3D" id="1.10.287.130">
    <property type="match status" value="1"/>
</dbReference>
<dbReference type="OrthoDB" id="9796100at2"/>
<dbReference type="CDD" id="cd00082">
    <property type="entry name" value="HisKA"/>
    <property type="match status" value="1"/>
</dbReference>
<dbReference type="InterPro" id="IPR000700">
    <property type="entry name" value="PAS-assoc_C"/>
</dbReference>
<dbReference type="Pfam" id="PF00072">
    <property type="entry name" value="Response_reg"/>
    <property type="match status" value="2"/>
</dbReference>
<dbReference type="Proteomes" id="UP000460626">
    <property type="component" value="Unassembled WGS sequence"/>
</dbReference>
<dbReference type="Pfam" id="PF00512">
    <property type="entry name" value="HisKA"/>
    <property type="match status" value="1"/>
</dbReference>
<dbReference type="GO" id="GO:0000155">
    <property type="term" value="F:phosphorelay sensor kinase activity"/>
    <property type="evidence" value="ECO:0007669"/>
    <property type="project" value="InterPro"/>
</dbReference>
<dbReference type="AlphaFoldDB" id="A0A845A0D2"/>